<evidence type="ECO:0000313" key="3">
    <source>
        <dbReference type="Proteomes" id="UP001361239"/>
    </source>
</evidence>
<sequence>MFLNLKTVKLFALATGVVLLPAAAHADEVAFARDGVSYNYTTAMVNGRTVITGKDDAGKSFRLVVGETRVHGTYNGTPIDLALRDVKRSVQAVAMR</sequence>
<dbReference type="Proteomes" id="UP001361239">
    <property type="component" value="Unassembled WGS sequence"/>
</dbReference>
<evidence type="ECO:0000313" key="2">
    <source>
        <dbReference type="EMBL" id="MEJ5978534.1"/>
    </source>
</evidence>
<keyword evidence="1" id="KW-0732">Signal</keyword>
<feature type="signal peptide" evidence="1">
    <location>
        <begin position="1"/>
        <end position="26"/>
    </location>
</feature>
<name>A0ABU8RZT2_9SPHN</name>
<protein>
    <submittedName>
        <fullName evidence="2">Uncharacterized protein</fullName>
    </submittedName>
</protein>
<dbReference type="RefSeq" id="WP_339588477.1">
    <property type="nucleotide sequence ID" value="NZ_JBBHJZ010000004.1"/>
</dbReference>
<gene>
    <name evidence="2" type="ORF">WG901_17920</name>
</gene>
<dbReference type="EMBL" id="JBBHJZ010000004">
    <property type="protein sequence ID" value="MEJ5978534.1"/>
    <property type="molecule type" value="Genomic_DNA"/>
</dbReference>
<comment type="caution">
    <text evidence="2">The sequence shown here is derived from an EMBL/GenBank/DDBJ whole genome shotgun (WGS) entry which is preliminary data.</text>
</comment>
<reference evidence="2 3" key="1">
    <citation type="submission" date="2024-03" db="EMBL/GenBank/DDBJ databases">
        <authorList>
            <person name="Jo J.-H."/>
        </authorList>
    </citation>
    <scope>NUCLEOTIDE SEQUENCE [LARGE SCALE GENOMIC DNA]</scope>
    <source>
        <strain evidence="2 3">PS1R-30</strain>
    </source>
</reference>
<proteinExistence type="predicted"/>
<feature type="chain" id="PRO_5046395063" evidence="1">
    <location>
        <begin position="27"/>
        <end position="96"/>
    </location>
</feature>
<keyword evidence="3" id="KW-1185">Reference proteome</keyword>
<accession>A0ABU8RZT2</accession>
<evidence type="ECO:0000256" key="1">
    <source>
        <dbReference type="SAM" id="SignalP"/>
    </source>
</evidence>
<organism evidence="2 3">
    <name type="scientific">Novosphingobium anseongense</name>
    <dbReference type="NCBI Taxonomy" id="3133436"/>
    <lineage>
        <taxon>Bacteria</taxon>
        <taxon>Pseudomonadati</taxon>
        <taxon>Pseudomonadota</taxon>
        <taxon>Alphaproteobacteria</taxon>
        <taxon>Sphingomonadales</taxon>
        <taxon>Sphingomonadaceae</taxon>
        <taxon>Novosphingobium</taxon>
    </lineage>
</organism>